<dbReference type="Pfam" id="PF19116">
    <property type="entry name" value="DUF5801"/>
    <property type="match status" value="1"/>
</dbReference>
<evidence type="ECO:0000313" key="2">
    <source>
        <dbReference type="EMBL" id="MCZ4717595.1"/>
    </source>
</evidence>
<protein>
    <submittedName>
        <fullName evidence="2">DUF5801 domain-containing protein</fullName>
    </submittedName>
</protein>
<accession>A0AAP3HBA2</accession>
<feature type="non-terminal residue" evidence="2">
    <location>
        <position position="102"/>
    </location>
</feature>
<evidence type="ECO:0000259" key="1">
    <source>
        <dbReference type="Pfam" id="PF19116"/>
    </source>
</evidence>
<dbReference type="AlphaFoldDB" id="A0AAP3HBA2"/>
<sequence>FEDDGPSIVVSGATQTLTVDESVLATNDTQSFAGLFTPSFGADGAAAANALTYSLGVSANGAASGVLDTASGNQVFLFLENGIVVGREGSDALDAATGDVVF</sequence>
<dbReference type="RefSeq" id="WP_269568807.1">
    <property type="nucleotide sequence ID" value="NZ_JAPXIC010000001.1"/>
</dbReference>
<feature type="domain" description="DUF5801" evidence="1">
    <location>
        <begin position="16"/>
        <end position="102"/>
    </location>
</feature>
<gene>
    <name evidence="2" type="ORF">O6C86_00005</name>
</gene>
<feature type="non-terminal residue" evidence="2">
    <location>
        <position position="1"/>
    </location>
</feature>
<reference evidence="2" key="1">
    <citation type="submission" date="2022-12" db="EMBL/GenBank/DDBJ databases">
        <title>Comparative genomics of Legionella pneumophila isolates from the West Bank and Germany support molecular epidemiology of Legionnaires disease.</title>
        <authorList>
            <person name="Zayed A.R."/>
            <person name="Bitar D.M."/>
            <person name="Steinert M."/>
            <person name="Lueck C."/>
            <person name="Brettar I."/>
            <person name="Hoefle M.G."/>
            <person name="Bunk B."/>
        </authorList>
    </citation>
    <scope>NUCLEOTIDE SEQUENCE</scope>
    <source>
        <strain evidence="2">H23</strain>
    </source>
</reference>
<dbReference type="Proteomes" id="UP001071279">
    <property type="component" value="Unassembled WGS sequence"/>
</dbReference>
<evidence type="ECO:0000313" key="3">
    <source>
        <dbReference type="Proteomes" id="UP001071279"/>
    </source>
</evidence>
<comment type="caution">
    <text evidence="2">The sequence shown here is derived from an EMBL/GenBank/DDBJ whole genome shotgun (WGS) entry which is preliminary data.</text>
</comment>
<proteinExistence type="predicted"/>
<name>A0AAP3HBA2_LEGPN</name>
<dbReference type="EMBL" id="JAPXIC010000001">
    <property type="protein sequence ID" value="MCZ4717595.1"/>
    <property type="molecule type" value="Genomic_DNA"/>
</dbReference>
<organism evidence="2 3">
    <name type="scientific">Legionella pneumophila</name>
    <dbReference type="NCBI Taxonomy" id="446"/>
    <lineage>
        <taxon>Bacteria</taxon>
        <taxon>Pseudomonadati</taxon>
        <taxon>Pseudomonadota</taxon>
        <taxon>Gammaproteobacteria</taxon>
        <taxon>Legionellales</taxon>
        <taxon>Legionellaceae</taxon>
        <taxon>Legionella</taxon>
    </lineage>
</organism>
<dbReference type="InterPro" id="IPR043824">
    <property type="entry name" value="DUF5801"/>
</dbReference>